<comment type="similarity">
    <text evidence="6">Belongs to the ABC-4 integral membrane protein family.</text>
</comment>
<dbReference type="RefSeq" id="WP_091546818.1">
    <property type="nucleotide sequence ID" value="NZ_FONY01000025.1"/>
</dbReference>
<dbReference type="AlphaFoldDB" id="A0A1I2HPI0"/>
<dbReference type="Pfam" id="PF12704">
    <property type="entry name" value="MacB_PCD"/>
    <property type="match status" value="1"/>
</dbReference>
<evidence type="ECO:0000256" key="4">
    <source>
        <dbReference type="ARBA" id="ARBA00022989"/>
    </source>
</evidence>
<evidence type="ECO:0000259" key="8">
    <source>
        <dbReference type="Pfam" id="PF02687"/>
    </source>
</evidence>
<evidence type="ECO:0000256" key="7">
    <source>
        <dbReference type="SAM" id="Phobius"/>
    </source>
</evidence>
<evidence type="ECO:0000256" key="5">
    <source>
        <dbReference type="ARBA" id="ARBA00023136"/>
    </source>
</evidence>
<keyword evidence="5 7" id="KW-0472">Membrane</keyword>
<feature type="transmembrane region" description="Helical" evidence="7">
    <location>
        <begin position="326"/>
        <end position="353"/>
    </location>
</feature>
<evidence type="ECO:0000313" key="11">
    <source>
        <dbReference type="Proteomes" id="UP000199513"/>
    </source>
</evidence>
<gene>
    <name evidence="10" type="ORF">SAMN04488541_102549</name>
</gene>
<keyword evidence="3 7" id="KW-0812">Transmembrane</keyword>
<evidence type="ECO:0000256" key="1">
    <source>
        <dbReference type="ARBA" id="ARBA00004651"/>
    </source>
</evidence>
<reference evidence="10 11" key="1">
    <citation type="submission" date="2016-10" db="EMBL/GenBank/DDBJ databases">
        <authorList>
            <person name="de Groot N.N."/>
        </authorList>
    </citation>
    <scope>NUCLEOTIDE SEQUENCE [LARGE SCALE GENOMIC DNA]</scope>
    <source>
        <strain>GEY</strain>
        <strain evidence="11">DSM 9560</strain>
    </source>
</reference>
<comment type="subcellular location">
    <subcellularLocation>
        <location evidence="1">Cell membrane</location>
        <topology evidence="1">Multi-pass membrane protein</topology>
    </subcellularLocation>
</comment>
<dbReference type="InterPro" id="IPR003838">
    <property type="entry name" value="ABC3_permease_C"/>
</dbReference>
<evidence type="ECO:0000256" key="3">
    <source>
        <dbReference type="ARBA" id="ARBA00022692"/>
    </source>
</evidence>
<organism evidence="10 11">
    <name type="scientific">Thermoflexibacter ruber</name>
    <dbReference type="NCBI Taxonomy" id="1003"/>
    <lineage>
        <taxon>Bacteria</taxon>
        <taxon>Pseudomonadati</taxon>
        <taxon>Bacteroidota</taxon>
        <taxon>Cytophagia</taxon>
        <taxon>Cytophagales</taxon>
        <taxon>Thermoflexibacteraceae</taxon>
        <taxon>Thermoflexibacter</taxon>
    </lineage>
</organism>
<dbReference type="PANTHER" id="PTHR30572:SF4">
    <property type="entry name" value="ABC TRANSPORTER PERMEASE YTRF"/>
    <property type="match status" value="1"/>
</dbReference>
<keyword evidence="4 7" id="KW-1133">Transmembrane helix</keyword>
<dbReference type="GO" id="GO:0022857">
    <property type="term" value="F:transmembrane transporter activity"/>
    <property type="evidence" value="ECO:0007669"/>
    <property type="project" value="TreeGrafter"/>
</dbReference>
<protein>
    <submittedName>
        <fullName evidence="10">Putative ABC transport system permease protein</fullName>
    </submittedName>
</protein>
<dbReference type="OrthoDB" id="9770036at2"/>
<feature type="domain" description="ABC3 transporter permease C-terminal" evidence="8">
    <location>
        <begin position="285"/>
        <end position="407"/>
    </location>
</feature>
<dbReference type="Proteomes" id="UP000199513">
    <property type="component" value="Unassembled WGS sequence"/>
</dbReference>
<dbReference type="PANTHER" id="PTHR30572">
    <property type="entry name" value="MEMBRANE COMPONENT OF TRANSPORTER-RELATED"/>
    <property type="match status" value="1"/>
</dbReference>
<proteinExistence type="inferred from homology"/>
<name>A0A1I2HPI0_9BACT</name>
<evidence type="ECO:0000259" key="9">
    <source>
        <dbReference type="Pfam" id="PF12704"/>
    </source>
</evidence>
<dbReference type="EMBL" id="FONY01000025">
    <property type="protein sequence ID" value="SFF31719.1"/>
    <property type="molecule type" value="Genomic_DNA"/>
</dbReference>
<feature type="transmembrane region" description="Helical" evidence="7">
    <location>
        <begin position="282"/>
        <end position="306"/>
    </location>
</feature>
<evidence type="ECO:0000256" key="2">
    <source>
        <dbReference type="ARBA" id="ARBA00022475"/>
    </source>
</evidence>
<evidence type="ECO:0000313" key="10">
    <source>
        <dbReference type="EMBL" id="SFF31719.1"/>
    </source>
</evidence>
<evidence type="ECO:0000256" key="6">
    <source>
        <dbReference type="ARBA" id="ARBA00038076"/>
    </source>
</evidence>
<accession>A0A1I2HPI0</accession>
<keyword evidence="11" id="KW-1185">Reference proteome</keyword>
<keyword evidence="2" id="KW-1003">Cell membrane</keyword>
<dbReference type="Pfam" id="PF02687">
    <property type="entry name" value="FtsX"/>
    <property type="match status" value="1"/>
</dbReference>
<dbReference type="InterPro" id="IPR050250">
    <property type="entry name" value="Macrolide_Exporter_MacB"/>
</dbReference>
<dbReference type="InterPro" id="IPR025857">
    <property type="entry name" value="MacB_PCD"/>
</dbReference>
<dbReference type="STRING" id="1003.SAMN04488541_102549"/>
<feature type="transmembrane region" description="Helical" evidence="7">
    <location>
        <begin position="21"/>
        <end position="41"/>
    </location>
</feature>
<feature type="transmembrane region" description="Helical" evidence="7">
    <location>
        <begin position="378"/>
        <end position="400"/>
    </location>
</feature>
<feature type="domain" description="MacB-like periplasmic core" evidence="9">
    <location>
        <begin position="21"/>
        <end position="244"/>
    </location>
</feature>
<sequence length="414" mass="46529">MFDLDKWQEIFGTIRQNKLRTFLTAFGVFWGIFMLILLLGAGRGMQNGVGQEFADEAMNSVWVWQGKTSMPYQGMKAGREIRFTNEDLKLIANDLGDKTNMIAPRNNLFGEYTMNYKNKNGSYRVFGSVGEFFKLNGEKMVKGRNLNQKDIDEKRKVVVIGEKVRKTLFGDNEAIGEYINIKGVYFKVIGIFTTNQNQGRNEERAYIPFSTLQTVFNQLNQVHMFGMNAIDGVSAYEVENTIRKVLSTKYKFDPQDRQAIWLNNNEENFARFQGLFKGIETFVWFVGIGTLIAGIVGVSNIMLIIVKERTKEIGIRKAIGATPWSIVSLILQESIFITGFSGYMGMLLSIALLDSLRFLIESTGAELPYFTRPEVDTYVAVSATLILVLAGALAGLIPALKAANIKPIEALRAD</sequence>
<dbReference type="GO" id="GO:0005886">
    <property type="term" value="C:plasma membrane"/>
    <property type="evidence" value="ECO:0007669"/>
    <property type="project" value="UniProtKB-SubCell"/>
</dbReference>